<dbReference type="PANTHER" id="PTHR46609">
    <property type="entry name" value="EXONUCLEASE, PHAGE-TYPE/RECB, C-TERMINAL DOMAIN-CONTAINING PROTEIN"/>
    <property type="match status" value="1"/>
</dbReference>
<dbReference type="InterPro" id="IPR051703">
    <property type="entry name" value="NF-kappa-B_Signaling_Reg"/>
</dbReference>
<dbReference type="Proteomes" id="UP000030748">
    <property type="component" value="Unassembled WGS sequence"/>
</dbReference>
<keyword evidence="3" id="KW-1185">Reference proteome</keyword>
<evidence type="ECO:0000313" key="3">
    <source>
        <dbReference type="Proteomes" id="UP000030748"/>
    </source>
</evidence>
<accession>A0A022QGK4</accession>
<name>A0A022QGK4_ERYGU</name>
<evidence type="ECO:0000313" key="2">
    <source>
        <dbReference type="EMBL" id="EYU27061.1"/>
    </source>
</evidence>
<gene>
    <name evidence="2" type="ORF">MIMGU_mgv1a014094mg</name>
</gene>
<reference evidence="2 3" key="1">
    <citation type="journal article" date="2013" name="Proc. Natl. Acad. Sci. U.S.A.">
        <title>Fine-scale variation in meiotic recombination in Mimulus inferred from population shotgun sequencing.</title>
        <authorList>
            <person name="Hellsten U."/>
            <person name="Wright K.M."/>
            <person name="Jenkins J."/>
            <person name="Shu S."/>
            <person name="Yuan Y."/>
            <person name="Wessler S.R."/>
            <person name="Schmutz J."/>
            <person name="Willis J.H."/>
            <person name="Rokhsar D.S."/>
        </authorList>
    </citation>
    <scope>NUCLEOTIDE SEQUENCE [LARGE SCALE GENOMIC DNA]</scope>
    <source>
        <strain evidence="3">cv. DUN x IM62</strain>
    </source>
</reference>
<dbReference type="Pfam" id="PF09588">
    <property type="entry name" value="YqaJ"/>
    <property type="match status" value="1"/>
</dbReference>
<dbReference type="eggNOG" id="ENOG502QU2E">
    <property type="taxonomic scope" value="Eukaryota"/>
</dbReference>
<organism evidence="2 3">
    <name type="scientific">Erythranthe guttata</name>
    <name type="common">Yellow monkey flower</name>
    <name type="synonym">Mimulus guttatus</name>
    <dbReference type="NCBI Taxonomy" id="4155"/>
    <lineage>
        <taxon>Eukaryota</taxon>
        <taxon>Viridiplantae</taxon>
        <taxon>Streptophyta</taxon>
        <taxon>Embryophyta</taxon>
        <taxon>Tracheophyta</taxon>
        <taxon>Spermatophyta</taxon>
        <taxon>Magnoliopsida</taxon>
        <taxon>eudicotyledons</taxon>
        <taxon>Gunneridae</taxon>
        <taxon>Pentapetalae</taxon>
        <taxon>asterids</taxon>
        <taxon>lamiids</taxon>
        <taxon>Lamiales</taxon>
        <taxon>Phrymaceae</taxon>
        <taxon>Erythranthe</taxon>
    </lineage>
</organism>
<dbReference type="PANTHER" id="PTHR46609:SF4">
    <property type="entry name" value="RESTRICTION ENDONUCLEASE, TYPE II-LIKE SUPERFAMILY PROTEIN"/>
    <property type="match status" value="1"/>
</dbReference>
<dbReference type="InterPro" id="IPR011335">
    <property type="entry name" value="Restrct_endonuc-II-like"/>
</dbReference>
<dbReference type="SUPFAM" id="SSF52980">
    <property type="entry name" value="Restriction endonuclease-like"/>
    <property type="match status" value="1"/>
</dbReference>
<protein>
    <recommendedName>
        <fullName evidence="1">YqaJ viral recombinase domain-containing protein</fullName>
    </recommendedName>
</protein>
<evidence type="ECO:0000259" key="1">
    <source>
        <dbReference type="Pfam" id="PF09588"/>
    </source>
</evidence>
<dbReference type="AlphaFoldDB" id="A0A022QGK4"/>
<dbReference type="EMBL" id="KI631506">
    <property type="protein sequence ID" value="EYU27061.1"/>
    <property type="molecule type" value="Genomic_DNA"/>
</dbReference>
<dbReference type="Gene3D" id="3.90.320.10">
    <property type="match status" value="1"/>
</dbReference>
<sequence>MYEDYGNRLLFISKPEFQVYGKNNPDDNWLAASPDRAIDGFKDKTDFYWEPTSGVLEIKCPYFGGEANIAFPWKRVPLHYIPQAQGLMEILDRDWMDMYCYTVNGSSLFRLYRNQEYWKILKIALSDFWWNHVQPAKEIISTRVITNPLTELSCLRPTPKHELHQCIVHASKLLVDDSDMLWREICVANSRPRYNYSRRAI</sequence>
<dbReference type="GO" id="GO:0006281">
    <property type="term" value="P:DNA repair"/>
    <property type="evidence" value="ECO:0007669"/>
    <property type="project" value="UniProtKB-ARBA"/>
</dbReference>
<dbReference type="InterPro" id="IPR011604">
    <property type="entry name" value="PDDEXK-like_dom_sf"/>
</dbReference>
<proteinExistence type="predicted"/>
<dbReference type="InterPro" id="IPR019080">
    <property type="entry name" value="YqaJ_viral_recombinase"/>
</dbReference>
<dbReference type="CDD" id="cd22343">
    <property type="entry name" value="PDDEXK_lambda_exonuclease-like"/>
    <property type="match status" value="1"/>
</dbReference>
<feature type="domain" description="YqaJ viral recombinase" evidence="1">
    <location>
        <begin position="24"/>
        <end position="89"/>
    </location>
</feature>